<proteinExistence type="predicted"/>
<reference evidence="1" key="1">
    <citation type="submission" date="2022-03" db="EMBL/GenBank/DDBJ databases">
        <title>Genomic analyses of argali, domestic sheep and their hybrids provide insights into chromosomal evolution, heterosis and genetic basis of agronomic traits.</title>
        <authorList>
            <person name="Li M."/>
        </authorList>
    </citation>
    <scope>NUCLEOTIDE SEQUENCE</scope>
    <source>
        <strain evidence="1">F1 hybrid</strain>
    </source>
</reference>
<keyword evidence="2" id="KW-1185">Reference proteome</keyword>
<comment type="caution">
    <text evidence="1">The sequence shown here is derived from an EMBL/GenBank/DDBJ whole genome shotgun (WGS) entry which is preliminary data.</text>
</comment>
<evidence type="ECO:0000313" key="1">
    <source>
        <dbReference type="EMBL" id="KAI4559752.1"/>
    </source>
</evidence>
<name>A0ACB9U667_9CETA</name>
<gene>
    <name evidence="1" type="ORF">MJG53_018278</name>
</gene>
<organism evidence="1 2">
    <name type="scientific">Ovis ammon polii x Ovis aries</name>
    <dbReference type="NCBI Taxonomy" id="2918886"/>
    <lineage>
        <taxon>Eukaryota</taxon>
        <taxon>Metazoa</taxon>
        <taxon>Chordata</taxon>
        <taxon>Craniata</taxon>
        <taxon>Vertebrata</taxon>
        <taxon>Euteleostomi</taxon>
        <taxon>Mammalia</taxon>
        <taxon>Eutheria</taxon>
        <taxon>Laurasiatheria</taxon>
        <taxon>Artiodactyla</taxon>
        <taxon>Ruminantia</taxon>
        <taxon>Pecora</taxon>
        <taxon>Bovidae</taxon>
        <taxon>Caprinae</taxon>
        <taxon>Ovis</taxon>
    </lineage>
</organism>
<sequence>MNGAAPVPVPVPVPDWRQFCELHAQAAAVDFAHKFCRFLRDNPAYDTPDAGASFSRHFAANFLDVFSEEVRRVLVAGPAPPRGAAEPADAMEPGPAGPPALKAAPYGHSRSSEDVSATAADKARVRKGFSLRNMSLCVVDGVRDMWHRRASPEPDAAPRAAEPPAEPRDKWMRRLRLSRTLAAKVELVDIQREGALRFMVADDAASGPGGAAQWQKCRLLLRRAVAGERFRLEFFVPPKASRPKVSIPLSAIIEVRTTMPLEMPEKDNTFVLKGLRMTSVIPVIPCGGPRGEGLLPEWAALRWGPPSPQLLRPGSSPWERDEPLDSQRRPPQVENGAEYILETIDSLQKHSWVADIQGCVDPG</sequence>
<accession>A0ACB9U667</accession>
<dbReference type="Proteomes" id="UP001057279">
    <property type="component" value="Linkage Group LG23"/>
</dbReference>
<evidence type="ECO:0000313" key="2">
    <source>
        <dbReference type="Proteomes" id="UP001057279"/>
    </source>
</evidence>
<dbReference type="EMBL" id="CM043048">
    <property type="protein sequence ID" value="KAI4559752.1"/>
    <property type="molecule type" value="Genomic_DNA"/>
</dbReference>
<protein>
    <submittedName>
        <fullName evidence="1">Uncharacterized protein</fullName>
    </submittedName>
</protein>